<evidence type="ECO:0000313" key="2">
    <source>
        <dbReference type="EMBL" id="CAB4608007.1"/>
    </source>
</evidence>
<sequence length="568" mass="59287">MPVLEEFGADALRDTVIAFRDTMKRHASGINRLNVYPVPDGDTGTNMARTLDAVVTELEGASPGLDTTCEAISHGSLMGARGNSGVILSQILRGLSATLKTAQTSGAQRVAEALKAASAAAYEAVLKPIEGTILTVVRETAEAATKAANEGASLVVMLRDARNAGRKALDNTPELLSVLKDAGVVDAGGAGFLLFMDSALHVVDGEPLPEPIYDDGPSAEQLEKVALRTANDGSVDVSELRYEVMFLLDLDDINLKKFKSAWGEIGDSIVVVGGDGLYNCHIHTNDIGAAVEAPLIVGGRPSKIRITDLFEEMAEEHAKREESLGAPVGVLGASHSAGRAGSRQAALPPVTCAVVAVASGEGLAELFGQMGVHGVVTGGQTMNPSTQELLVVVEHMNATQVVILPNNKNIIPVANQINELTKKDIRVVPTCSMPEALAALVAYDPEASAENNESQMSRAASSVATGEVTKAVRDTNSDAGQVKAGDFIGLVRGDGVVAVAKNLETVCHDLLSKLITPGRELLTIISGDGATSQSTESLVAHVASVHPQITCEVHFGGQPLYPYLFGVE</sequence>
<dbReference type="InterPro" id="IPR019986">
    <property type="entry name" value="YloV-like"/>
</dbReference>
<dbReference type="AlphaFoldDB" id="A0A6J6H2T5"/>
<protein>
    <submittedName>
        <fullName evidence="2">Unannotated protein</fullName>
    </submittedName>
</protein>
<dbReference type="PANTHER" id="PTHR33434:SF4">
    <property type="entry name" value="PHOSPHATASE PROTEIN"/>
    <property type="match status" value="1"/>
</dbReference>
<feature type="domain" description="DhaL" evidence="1">
    <location>
        <begin position="10"/>
        <end position="201"/>
    </location>
</feature>
<dbReference type="Gene3D" id="1.25.40.340">
    <property type="match status" value="1"/>
</dbReference>
<dbReference type="InterPro" id="IPR036117">
    <property type="entry name" value="DhaL_dom_sf"/>
</dbReference>
<dbReference type="SUPFAM" id="SSF101473">
    <property type="entry name" value="DhaL-like"/>
    <property type="match status" value="1"/>
</dbReference>
<dbReference type="PROSITE" id="PS51480">
    <property type="entry name" value="DHAL"/>
    <property type="match status" value="1"/>
</dbReference>
<dbReference type="GO" id="GO:0004371">
    <property type="term" value="F:glycerone kinase activity"/>
    <property type="evidence" value="ECO:0007669"/>
    <property type="project" value="InterPro"/>
</dbReference>
<name>A0A6J6H2T5_9ZZZZ</name>
<dbReference type="Pfam" id="PF02734">
    <property type="entry name" value="Dak2"/>
    <property type="match status" value="1"/>
</dbReference>
<reference evidence="2" key="1">
    <citation type="submission" date="2020-05" db="EMBL/GenBank/DDBJ databases">
        <authorList>
            <person name="Chiriac C."/>
            <person name="Salcher M."/>
            <person name="Ghai R."/>
            <person name="Kavagutti S V."/>
        </authorList>
    </citation>
    <scope>NUCLEOTIDE SEQUENCE</scope>
</reference>
<dbReference type="Pfam" id="PF21645">
    <property type="entry name" value="FakA-like_M"/>
    <property type="match status" value="1"/>
</dbReference>
<dbReference type="InterPro" id="IPR004007">
    <property type="entry name" value="DhaL_dom"/>
</dbReference>
<dbReference type="NCBIfam" id="TIGR03599">
    <property type="entry name" value="YloV"/>
    <property type="match status" value="1"/>
</dbReference>
<organism evidence="2">
    <name type="scientific">freshwater metagenome</name>
    <dbReference type="NCBI Taxonomy" id="449393"/>
    <lineage>
        <taxon>unclassified sequences</taxon>
        <taxon>metagenomes</taxon>
        <taxon>ecological metagenomes</taxon>
    </lineage>
</organism>
<evidence type="ECO:0000259" key="1">
    <source>
        <dbReference type="PROSITE" id="PS51480"/>
    </source>
</evidence>
<dbReference type="PANTHER" id="PTHR33434">
    <property type="entry name" value="DEGV DOMAIN-CONTAINING PROTEIN DR_1986-RELATED"/>
    <property type="match status" value="1"/>
</dbReference>
<dbReference type="InterPro" id="IPR048394">
    <property type="entry name" value="FakA-like_M"/>
</dbReference>
<dbReference type="Pfam" id="PF13684">
    <property type="entry name" value="FakA-like_C"/>
    <property type="match status" value="1"/>
</dbReference>
<dbReference type="SMART" id="SM01120">
    <property type="entry name" value="Dak2"/>
    <property type="match status" value="1"/>
</dbReference>
<dbReference type="SMART" id="SM01121">
    <property type="entry name" value="Dak1_2"/>
    <property type="match status" value="1"/>
</dbReference>
<proteinExistence type="predicted"/>
<dbReference type="EMBL" id="CAEZUN010000144">
    <property type="protein sequence ID" value="CAB4608007.1"/>
    <property type="molecule type" value="Genomic_DNA"/>
</dbReference>
<dbReference type="InterPro" id="IPR033470">
    <property type="entry name" value="FakA-like_C"/>
</dbReference>
<dbReference type="GO" id="GO:0006071">
    <property type="term" value="P:glycerol metabolic process"/>
    <property type="evidence" value="ECO:0007669"/>
    <property type="project" value="InterPro"/>
</dbReference>
<accession>A0A6J6H2T5</accession>
<dbReference type="InterPro" id="IPR050270">
    <property type="entry name" value="DegV_domain_contain"/>
</dbReference>
<gene>
    <name evidence="2" type="ORF">UFOPK1826_01093</name>
</gene>